<dbReference type="RefSeq" id="WP_307326422.1">
    <property type="nucleotide sequence ID" value="NZ_JAUSUG010000011.1"/>
</dbReference>
<dbReference type="InterPro" id="IPR001387">
    <property type="entry name" value="Cro/C1-type_HTH"/>
</dbReference>
<dbReference type="EMBL" id="JAUSUG010000011">
    <property type="protein sequence ID" value="MDQ0255492.1"/>
    <property type="molecule type" value="Genomic_DNA"/>
</dbReference>
<dbReference type="SUPFAM" id="SSF47413">
    <property type="entry name" value="lambda repressor-like DNA-binding domains"/>
    <property type="match status" value="1"/>
</dbReference>
<dbReference type="Proteomes" id="UP001230005">
    <property type="component" value="Unassembled WGS sequence"/>
</dbReference>
<evidence type="ECO:0000313" key="2">
    <source>
        <dbReference type="EMBL" id="MDQ0255492.1"/>
    </source>
</evidence>
<proteinExistence type="predicted"/>
<reference evidence="2 3" key="1">
    <citation type="submission" date="2023-07" db="EMBL/GenBank/DDBJ databases">
        <title>Genomic Encyclopedia of Type Strains, Phase IV (KMG-IV): sequencing the most valuable type-strain genomes for metagenomic binning, comparative biology and taxonomic classification.</title>
        <authorList>
            <person name="Goeker M."/>
        </authorList>
    </citation>
    <scope>NUCLEOTIDE SEQUENCE [LARGE SCALE GENOMIC DNA]</scope>
    <source>
        <strain evidence="2 3">DSM 9768</strain>
    </source>
</reference>
<dbReference type="PROSITE" id="PS50943">
    <property type="entry name" value="HTH_CROC1"/>
    <property type="match status" value="1"/>
</dbReference>
<accession>A0ABT9ZXN1</accession>
<dbReference type="Gene3D" id="1.10.260.40">
    <property type="entry name" value="lambda repressor-like DNA-binding domains"/>
    <property type="match status" value="1"/>
</dbReference>
<keyword evidence="3" id="KW-1185">Reference proteome</keyword>
<name>A0ABT9ZXN1_9BACI</name>
<evidence type="ECO:0000259" key="1">
    <source>
        <dbReference type="PROSITE" id="PS50943"/>
    </source>
</evidence>
<dbReference type="CDD" id="cd00093">
    <property type="entry name" value="HTH_XRE"/>
    <property type="match status" value="1"/>
</dbReference>
<feature type="domain" description="HTH cro/C1-type" evidence="1">
    <location>
        <begin position="9"/>
        <end position="63"/>
    </location>
</feature>
<comment type="caution">
    <text evidence="2">The sequence shown here is derived from an EMBL/GenBank/DDBJ whole genome shotgun (WGS) entry which is preliminary data.</text>
</comment>
<sequence>MILKPHEKFKLYRERKGLTQEGMGLKLGCSQMQISRIERGKQKPNDYQLEIIEKEFGTSIWTMKEKV</sequence>
<gene>
    <name evidence="2" type="ORF">J2S74_002874</name>
</gene>
<organism evidence="2 3">
    <name type="scientific">Evansella vedderi</name>
    <dbReference type="NCBI Taxonomy" id="38282"/>
    <lineage>
        <taxon>Bacteria</taxon>
        <taxon>Bacillati</taxon>
        <taxon>Bacillota</taxon>
        <taxon>Bacilli</taxon>
        <taxon>Bacillales</taxon>
        <taxon>Bacillaceae</taxon>
        <taxon>Evansella</taxon>
    </lineage>
</organism>
<evidence type="ECO:0000313" key="3">
    <source>
        <dbReference type="Proteomes" id="UP001230005"/>
    </source>
</evidence>
<dbReference type="SMART" id="SM00530">
    <property type="entry name" value="HTH_XRE"/>
    <property type="match status" value="1"/>
</dbReference>
<dbReference type="Pfam" id="PF01381">
    <property type="entry name" value="HTH_3"/>
    <property type="match status" value="1"/>
</dbReference>
<dbReference type="InterPro" id="IPR010982">
    <property type="entry name" value="Lambda_DNA-bd_dom_sf"/>
</dbReference>
<protein>
    <submittedName>
        <fullName evidence="2">Transcriptional regulator with XRE-family HTH domain</fullName>
    </submittedName>
</protein>